<feature type="compositionally biased region" description="Low complexity" evidence="11">
    <location>
        <begin position="319"/>
        <end position="329"/>
    </location>
</feature>
<feature type="compositionally biased region" description="Polar residues" evidence="11">
    <location>
        <begin position="330"/>
        <end position="340"/>
    </location>
</feature>
<evidence type="ECO:0000256" key="7">
    <source>
        <dbReference type="ARBA" id="ARBA00022801"/>
    </source>
</evidence>
<keyword evidence="8" id="KW-0460">Magnesium</keyword>
<keyword evidence="5" id="KW-0479">Metal-binding</keyword>
<sequence length="653" mass="74710">MDYESEDAVALKSDGTNYLLWSCMMRNFEIEGELWDYVSGSATRPDPKDKNYINLIKNWESMNATALYFINFYVDCSLRKRLDHIKSAKDAWDYLAGLYAHGDESNFAKKYRLEREIEAVKQSGFPVTGLYRLMQCYWRQLDEMEPKELSNLESYMKYREESRLVQLLMALPDKFEDVRKSMMERSPLPTVSEAVQELLIVEHRLTCDHFSSISLDDKDCPAKKTNNDQTKTKRRSRRKKDSPQSTSSSSGLASSLTPDNNQTALSTDQFRSVINMMNQVESDFFGQSPLESGMYLPPAREGLSVQDPIKQSDKDYQPSSSLSRLASSLTPGNNQPALSTDQCDLHKSVHKSHLESELFGQSPLESGRYQPPFGREGNCLSMVSSAVKILSYNVWFQDLEIHKRMEALGELIQLHSPDIICFQEVTLDIYDIFKVSSWWNSYNCSVSHQMASTRRYFCMQLSKLPVKSFSCKPFINSTMLRELCMAEIEVGGKLLTVATSHLESPCPAPPKWDQLHSEERIAQAKEAVKLLKKFPNVVFCGDMNWDEKSDGKFPLSDGWIDAWADLRPGENGWTYDTVSNPMLSCNRPLQKRLDRFICNLRDFKLCAIDMIGMEAIPGVSYTKEKKVRKGVRKLMLPVLPSDHYGLLLRVNIQ</sequence>
<evidence type="ECO:0000256" key="1">
    <source>
        <dbReference type="ARBA" id="ARBA00001936"/>
    </source>
</evidence>
<dbReference type="EMBL" id="JRKL02001849">
    <property type="protein sequence ID" value="KAF3961704.1"/>
    <property type="molecule type" value="Genomic_DNA"/>
</dbReference>
<dbReference type="GO" id="GO:0004518">
    <property type="term" value="F:nuclease activity"/>
    <property type="evidence" value="ECO:0007669"/>
    <property type="project" value="UniProtKB-KW"/>
</dbReference>
<evidence type="ECO:0000256" key="4">
    <source>
        <dbReference type="ARBA" id="ARBA00022722"/>
    </source>
</evidence>
<gene>
    <name evidence="13" type="ORF">CMV_013700</name>
</gene>
<comment type="cofactor">
    <cofactor evidence="1">
        <name>Mn(2+)</name>
        <dbReference type="ChEBI" id="CHEBI:29035"/>
    </cofactor>
</comment>
<organism evidence="13 14">
    <name type="scientific">Castanea mollissima</name>
    <name type="common">Chinese chestnut</name>
    <dbReference type="NCBI Taxonomy" id="60419"/>
    <lineage>
        <taxon>Eukaryota</taxon>
        <taxon>Viridiplantae</taxon>
        <taxon>Streptophyta</taxon>
        <taxon>Embryophyta</taxon>
        <taxon>Tracheophyta</taxon>
        <taxon>Spermatophyta</taxon>
        <taxon>Magnoliopsida</taxon>
        <taxon>eudicotyledons</taxon>
        <taxon>Gunneridae</taxon>
        <taxon>Pentapetalae</taxon>
        <taxon>rosids</taxon>
        <taxon>fabids</taxon>
        <taxon>Fagales</taxon>
        <taxon>Fagaceae</taxon>
        <taxon>Castanea</taxon>
    </lineage>
</organism>
<keyword evidence="14" id="KW-1185">Reference proteome</keyword>
<dbReference type="FunFam" id="3.60.10.10:FF:000058">
    <property type="entry name" value="Tyrosyl-DNA phosphodiesterase 2"/>
    <property type="match status" value="1"/>
</dbReference>
<dbReference type="GO" id="GO:0003697">
    <property type="term" value="F:single-stranded DNA binding"/>
    <property type="evidence" value="ECO:0007669"/>
    <property type="project" value="TreeGrafter"/>
</dbReference>
<feature type="region of interest" description="Disordered" evidence="11">
    <location>
        <begin position="216"/>
        <end position="263"/>
    </location>
</feature>
<feature type="domain" description="Endonuclease/exonuclease/phosphatase" evidence="12">
    <location>
        <begin position="390"/>
        <end position="643"/>
    </location>
</feature>
<keyword evidence="7" id="KW-0378">Hydrolase</keyword>
<dbReference type="GO" id="GO:0006302">
    <property type="term" value="P:double-strand break repair"/>
    <property type="evidence" value="ECO:0007669"/>
    <property type="project" value="TreeGrafter"/>
</dbReference>
<feature type="compositionally biased region" description="Low complexity" evidence="11">
    <location>
        <begin position="243"/>
        <end position="255"/>
    </location>
</feature>
<evidence type="ECO:0000256" key="3">
    <source>
        <dbReference type="ARBA" id="ARBA00004322"/>
    </source>
</evidence>
<name>A0A8J4R7R1_9ROSI</name>
<dbReference type="InterPro" id="IPR005135">
    <property type="entry name" value="Endo/exonuclease/phosphatase"/>
</dbReference>
<dbReference type="GO" id="GO:0005737">
    <property type="term" value="C:cytoplasm"/>
    <property type="evidence" value="ECO:0007669"/>
    <property type="project" value="TreeGrafter"/>
</dbReference>
<feature type="compositionally biased region" description="Basic and acidic residues" evidence="11">
    <location>
        <begin position="216"/>
        <end position="226"/>
    </location>
</feature>
<dbReference type="PANTHER" id="PTHR15822:SF4">
    <property type="entry name" value="TYROSYL-DNA PHOSPHODIESTERASE 2"/>
    <property type="match status" value="1"/>
</dbReference>
<evidence type="ECO:0000256" key="11">
    <source>
        <dbReference type="SAM" id="MobiDB-lite"/>
    </source>
</evidence>
<feature type="region of interest" description="Disordered" evidence="11">
    <location>
        <begin position="310"/>
        <end position="340"/>
    </location>
</feature>
<keyword evidence="9" id="KW-0234">DNA repair</keyword>
<comment type="caution">
    <text evidence="13">The sequence shown here is derived from an EMBL/GenBank/DDBJ whole genome shotgun (WGS) entry which is preliminary data.</text>
</comment>
<dbReference type="InterPro" id="IPR051547">
    <property type="entry name" value="TDP2-like"/>
</dbReference>
<keyword evidence="10" id="KW-0539">Nucleus</keyword>
<dbReference type="CDD" id="cd09080">
    <property type="entry name" value="TDP2"/>
    <property type="match status" value="1"/>
</dbReference>
<reference evidence="13" key="1">
    <citation type="submission" date="2020-03" db="EMBL/GenBank/DDBJ databases">
        <title>Castanea mollissima Vanexum genome sequencing.</title>
        <authorList>
            <person name="Staton M."/>
        </authorList>
    </citation>
    <scope>NUCLEOTIDE SEQUENCE</scope>
    <source>
        <tissue evidence="13">Leaf</tissue>
    </source>
</reference>
<dbReference type="Pfam" id="PF03372">
    <property type="entry name" value="Exo_endo_phos"/>
    <property type="match status" value="1"/>
</dbReference>
<comment type="subcellular location">
    <subcellularLocation>
        <location evidence="3">Nucleus</location>
        <location evidence="3">PML body</location>
    </subcellularLocation>
</comment>
<dbReference type="AlphaFoldDB" id="A0A8J4R7R1"/>
<protein>
    <recommendedName>
        <fullName evidence="12">Endonuclease/exonuclease/phosphatase domain-containing protein</fullName>
    </recommendedName>
</protein>
<dbReference type="GO" id="GO:0070260">
    <property type="term" value="F:5'-tyrosyl-DNA phosphodiesterase activity"/>
    <property type="evidence" value="ECO:0007669"/>
    <property type="project" value="TreeGrafter"/>
</dbReference>
<dbReference type="SUPFAM" id="SSF56219">
    <property type="entry name" value="DNase I-like"/>
    <property type="match status" value="1"/>
</dbReference>
<evidence type="ECO:0000256" key="5">
    <source>
        <dbReference type="ARBA" id="ARBA00022723"/>
    </source>
</evidence>
<keyword evidence="4" id="KW-0540">Nuclease</keyword>
<dbReference type="Gene3D" id="3.60.10.10">
    <property type="entry name" value="Endonuclease/exonuclease/phosphatase"/>
    <property type="match status" value="1"/>
</dbReference>
<comment type="cofactor">
    <cofactor evidence="2">
        <name>Mg(2+)</name>
        <dbReference type="ChEBI" id="CHEBI:18420"/>
    </cofactor>
</comment>
<dbReference type="OrthoDB" id="9975959at2759"/>
<accession>A0A8J4R7R1</accession>
<evidence type="ECO:0000256" key="10">
    <source>
        <dbReference type="ARBA" id="ARBA00023242"/>
    </source>
</evidence>
<evidence type="ECO:0000256" key="9">
    <source>
        <dbReference type="ARBA" id="ARBA00023204"/>
    </source>
</evidence>
<dbReference type="Pfam" id="PF14223">
    <property type="entry name" value="Retrotran_gag_2"/>
    <property type="match status" value="1"/>
</dbReference>
<evidence type="ECO:0000256" key="6">
    <source>
        <dbReference type="ARBA" id="ARBA00022763"/>
    </source>
</evidence>
<evidence type="ECO:0000256" key="2">
    <source>
        <dbReference type="ARBA" id="ARBA00001946"/>
    </source>
</evidence>
<evidence type="ECO:0000313" key="14">
    <source>
        <dbReference type="Proteomes" id="UP000737018"/>
    </source>
</evidence>
<dbReference type="InterPro" id="IPR036691">
    <property type="entry name" value="Endo/exonu/phosph_ase_sf"/>
</dbReference>
<proteinExistence type="predicted"/>
<evidence type="ECO:0000259" key="12">
    <source>
        <dbReference type="Pfam" id="PF03372"/>
    </source>
</evidence>
<dbReference type="GO" id="GO:0046872">
    <property type="term" value="F:metal ion binding"/>
    <property type="evidence" value="ECO:0007669"/>
    <property type="project" value="UniProtKB-KW"/>
</dbReference>
<keyword evidence="6" id="KW-0227">DNA damage</keyword>
<dbReference type="Proteomes" id="UP000737018">
    <property type="component" value="Unassembled WGS sequence"/>
</dbReference>
<evidence type="ECO:0000313" key="13">
    <source>
        <dbReference type="EMBL" id="KAF3961704.1"/>
    </source>
</evidence>
<evidence type="ECO:0000256" key="8">
    <source>
        <dbReference type="ARBA" id="ARBA00022842"/>
    </source>
</evidence>
<dbReference type="PANTHER" id="PTHR15822">
    <property type="entry name" value="TRAF AND TNF RECEPTOR-ASSOCIATED PROTEIN"/>
    <property type="match status" value="1"/>
</dbReference>